<name>A0ABV2T1Q2_9BACT</name>
<evidence type="ECO:0000256" key="6">
    <source>
        <dbReference type="SAM" id="Phobius"/>
    </source>
</evidence>
<gene>
    <name evidence="9" type="ORF">ABR189_06250</name>
</gene>
<reference evidence="9 10" key="1">
    <citation type="submission" date="2024-06" db="EMBL/GenBank/DDBJ databases">
        <title>Chitinophaga defluvii sp. nov., isolated from municipal sewage.</title>
        <authorList>
            <person name="Zhang L."/>
        </authorList>
    </citation>
    <scope>NUCLEOTIDE SEQUENCE [LARGE SCALE GENOMIC DNA]</scope>
    <source>
        <strain evidence="9 10">H8</strain>
    </source>
</reference>
<evidence type="ECO:0000259" key="7">
    <source>
        <dbReference type="Pfam" id="PF02687"/>
    </source>
</evidence>
<feature type="transmembrane region" description="Helical" evidence="6">
    <location>
        <begin position="337"/>
        <end position="355"/>
    </location>
</feature>
<dbReference type="InterPro" id="IPR050250">
    <property type="entry name" value="Macrolide_Exporter_MacB"/>
</dbReference>
<dbReference type="PANTHER" id="PTHR30572">
    <property type="entry name" value="MEMBRANE COMPONENT OF TRANSPORTER-RELATED"/>
    <property type="match status" value="1"/>
</dbReference>
<feature type="transmembrane region" description="Helical" evidence="6">
    <location>
        <begin position="375"/>
        <end position="398"/>
    </location>
</feature>
<accession>A0ABV2T1Q2</accession>
<sequence>MLKNYFIVAWRNLFRNKVYSAVNIIGLATGMTVALLIGLWIWDELTFNKRYPHYDQLAQVLITQKFNGETGTGPINSIPAITELRNKYGGDFKHVALVSFNNDRIMAAGEVKLTAKGMWAEPAFPEMLTLKMLAGKQTALEDPSSILLSHSLATALFGKEDPMNKLVKMDNHIDLKVAGVYEDLPPNGSFNDTKFLVAWDKYKATEKWVDYAQKEWDNHGFLAFVQLNEHVDIDRVNAQIRDLAKPHVTSGNEELQLHPMRQWHLYGEFRNGKVVGGRIQFVWLFGTIGVFVLLLACINFMNLSTARSEKRSKEVGIRKAVGAQRGQLIRQLLSESLLMAGLSFLLAIVLLQLVLPFFNTLADKQIHVPWLHPMFWLLTLGFTLFTGFIAGSYPAFYLSGFKPVKVLKGTFRAGRYATLPRKVLVVTQFTVSVTLIIGTLIVYRQIQYAKNRPVGYTREGLITIEMNTPEITGRYNALREELLATGAVADMGESSSKSTGIENTNTGFSWEGLPPGATPNFATVSVTHDYGNTIGWQIKEGRDFSRSFPTDSGGFLLNEAAVKLIGMKEPIGKIISWNGKPHTVLGIVKNVVMESPYQPVYPLIYNLDYSYLMYITIRINPVMPVREALAKITPVFTRNNPGSPFVYQFTDQEYAAKFSDEERIGRLAAVFAALAIFISCLGLSGLASFVAEQRTREIGVRKVLGASVFSLWKLLSRDFIVLVLVAVVIATPVAWHFLTQWLQKYEYRAPVSWWIFALAGLSALLITLATVSYQAIRAARMNPVKSLHTN</sequence>
<evidence type="ECO:0000259" key="8">
    <source>
        <dbReference type="Pfam" id="PF12704"/>
    </source>
</evidence>
<dbReference type="Pfam" id="PF12704">
    <property type="entry name" value="MacB_PCD"/>
    <property type="match status" value="1"/>
</dbReference>
<feature type="domain" description="ABC3 transporter permease C-terminal" evidence="7">
    <location>
        <begin position="670"/>
        <end position="783"/>
    </location>
</feature>
<feature type="transmembrane region" description="Helical" evidence="6">
    <location>
        <begin position="21"/>
        <end position="42"/>
    </location>
</feature>
<keyword evidence="3 6" id="KW-0812">Transmembrane</keyword>
<proteinExistence type="predicted"/>
<keyword evidence="5 6" id="KW-0472">Membrane</keyword>
<dbReference type="PANTHER" id="PTHR30572:SF18">
    <property type="entry name" value="ABC-TYPE MACROLIDE FAMILY EXPORT SYSTEM PERMEASE COMPONENT 2"/>
    <property type="match status" value="1"/>
</dbReference>
<evidence type="ECO:0000256" key="4">
    <source>
        <dbReference type="ARBA" id="ARBA00022989"/>
    </source>
</evidence>
<evidence type="ECO:0000256" key="3">
    <source>
        <dbReference type="ARBA" id="ARBA00022692"/>
    </source>
</evidence>
<feature type="transmembrane region" description="Helical" evidence="6">
    <location>
        <begin position="667"/>
        <end position="691"/>
    </location>
</feature>
<comment type="subcellular location">
    <subcellularLocation>
        <location evidence="1">Cell membrane</location>
        <topology evidence="1">Multi-pass membrane protein</topology>
    </subcellularLocation>
</comment>
<evidence type="ECO:0000256" key="5">
    <source>
        <dbReference type="ARBA" id="ARBA00023136"/>
    </source>
</evidence>
<dbReference type="Proteomes" id="UP001549749">
    <property type="component" value="Unassembled WGS sequence"/>
</dbReference>
<dbReference type="Pfam" id="PF02687">
    <property type="entry name" value="FtsX"/>
    <property type="match status" value="2"/>
</dbReference>
<evidence type="ECO:0000313" key="10">
    <source>
        <dbReference type="Proteomes" id="UP001549749"/>
    </source>
</evidence>
<evidence type="ECO:0000256" key="1">
    <source>
        <dbReference type="ARBA" id="ARBA00004651"/>
    </source>
</evidence>
<organism evidence="9 10">
    <name type="scientific">Chitinophaga defluvii</name>
    <dbReference type="NCBI Taxonomy" id="3163343"/>
    <lineage>
        <taxon>Bacteria</taxon>
        <taxon>Pseudomonadati</taxon>
        <taxon>Bacteroidota</taxon>
        <taxon>Chitinophagia</taxon>
        <taxon>Chitinophagales</taxon>
        <taxon>Chitinophagaceae</taxon>
        <taxon>Chitinophaga</taxon>
    </lineage>
</organism>
<dbReference type="InterPro" id="IPR025857">
    <property type="entry name" value="MacB_PCD"/>
</dbReference>
<evidence type="ECO:0000256" key="2">
    <source>
        <dbReference type="ARBA" id="ARBA00022475"/>
    </source>
</evidence>
<dbReference type="EMBL" id="JBEXAC010000001">
    <property type="protein sequence ID" value="MET6996959.1"/>
    <property type="molecule type" value="Genomic_DNA"/>
</dbReference>
<feature type="transmembrane region" description="Helical" evidence="6">
    <location>
        <begin position="719"/>
        <end position="738"/>
    </location>
</feature>
<comment type="caution">
    <text evidence="9">The sequence shown here is derived from an EMBL/GenBank/DDBJ whole genome shotgun (WGS) entry which is preliminary data.</text>
</comment>
<protein>
    <submittedName>
        <fullName evidence="9">FtsX-like permease family protein</fullName>
    </submittedName>
</protein>
<evidence type="ECO:0000313" key="9">
    <source>
        <dbReference type="EMBL" id="MET6996959.1"/>
    </source>
</evidence>
<keyword evidence="2" id="KW-1003">Cell membrane</keyword>
<feature type="domain" description="ABC3 transporter permease C-terminal" evidence="7">
    <location>
        <begin position="287"/>
        <end position="399"/>
    </location>
</feature>
<feature type="domain" description="MacB-like periplasmic core" evidence="8">
    <location>
        <begin position="20"/>
        <end position="242"/>
    </location>
</feature>
<feature type="transmembrane region" description="Helical" evidence="6">
    <location>
        <begin position="281"/>
        <end position="303"/>
    </location>
</feature>
<dbReference type="RefSeq" id="WP_354659600.1">
    <property type="nucleotide sequence ID" value="NZ_JBEXAC010000001.1"/>
</dbReference>
<dbReference type="InterPro" id="IPR003838">
    <property type="entry name" value="ABC3_permease_C"/>
</dbReference>
<feature type="transmembrane region" description="Helical" evidence="6">
    <location>
        <begin position="753"/>
        <end position="776"/>
    </location>
</feature>
<feature type="transmembrane region" description="Helical" evidence="6">
    <location>
        <begin position="419"/>
        <end position="443"/>
    </location>
</feature>
<keyword evidence="10" id="KW-1185">Reference proteome</keyword>
<keyword evidence="4 6" id="KW-1133">Transmembrane helix</keyword>